<dbReference type="Proteomes" id="UP001062846">
    <property type="component" value="Chromosome 7"/>
</dbReference>
<dbReference type="EMBL" id="CM046394">
    <property type="protein sequence ID" value="KAI8547452.1"/>
    <property type="molecule type" value="Genomic_DNA"/>
</dbReference>
<sequence>MQVGTGSAPDGERDREVFVRLLGNSPTEPVVFISGKLVRAMDRVMASHINGNLVPLLKEAGAL</sequence>
<keyword evidence="2" id="KW-1185">Reference proteome</keyword>
<accession>A0ACC0N460</accession>
<evidence type="ECO:0000313" key="1">
    <source>
        <dbReference type="EMBL" id="KAI8547452.1"/>
    </source>
</evidence>
<evidence type="ECO:0000313" key="2">
    <source>
        <dbReference type="Proteomes" id="UP001062846"/>
    </source>
</evidence>
<organism evidence="1 2">
    <name type="scientific">Rhododendron molle</name>
    <name type="common">Chinese azalea</name>
    <name type="synonym">Azalea mollis</name>
    <dbReference type="NCBI Taxonomy" id="49168"/>
    <lineage>
        <taxon>Eukaryota</taxon>
        <taxon>Viridiplantae</taxon>
        <taxon>Streptophyta</taxon>
        <taxon>Embryophyta</taxon>
        <taxon>Tracheophyta</taxon>
        <taxon>Spermatophyta</taxon>
        <taxon>Magnoliopsida</taxon>
        <taxon>eudicotyledons</taxon>
        <taxon>Gunneridae</taxon>
        <taxon>Pentapetalae</taxon>
        <taxon>asterids</taxon>
        <taxon>Ericales</taxon>
        <taxon>Ericaceae</taxon>
        <taxon>Ericoideae</taxon>
        <taxon>Rhodoreae</taxon>
        <taxon>Rhododendron</taxon>
    </lineage>
</organism>
<gene>
    <name evidence="1" type="ORF">RHMOL_Rhmol07G0196900</name>
</gene>
<reference evidence="1" key="1">
    <citation type="submission" date="2022-02" db="EMBL/GenBank/DDBJ databases">
        <title>Plant Genome Project.</title>
        <authorList>
            <person name="Zhang R.-G."/>
        </authorList>
    </citation>
    <scope>NUCLEOTIDE SEQUENCE</scope>
    <source>
        <strain evidence="1">AT1</strain>
    </source>
</reference>
<comment type="caution">
    <text evidence="1">The sequence shown here is derived from an EMBL/GenBank/DDBJ whole genome shotgun (WGS) entry which is preliminary data.</text>
</comment>
<protein>
    <submittedName>
        <fullName evidence="1">Uncharacterized protein</fullName>
    </submittedName>
</protein>
<name>A0ACC0N460_RHOML</name>
<proteinExistence type="predicted"/>